<gene>
    <name evidence="1" type="ORF">L914_03008</name>
</gene>
<feature type="non-terminal residue" evidence="1">
    <location>
        <position position="1"/>
    </location>
</feature>
<dbReference type="AlphaFoldDB" id="W2NY73"/>
<dbReference type="EMBL" id="KI691319">
    <property type="protein sequence ID" value="ETM53521.1"/>
    <property type="molecule type" value="Genomic_DNA"/>
</dbReference>
<sequence length="67" mass="7689">HRPLRAQTSVLGFLYQHMLLKLSEIMYLSLVLLWYQNGGGSAQLFLIGVFEYPQRLMVKITSAGFDK</sequence>
<accession>W2NY73</accession>
<feature type="non-terminal residue" evidence="1">
    <location>
        <position position="67"/>
    </location>
</feature>
<protein>
    <submittedName>
        <fullName evidence="1">Uncharacterized protein</fullName>
    </submittedName>
</protein>
<dbReference type="Proteomes" id="UP000054532">
    <property type="component" value="Unassembled WGS sequence"/>
</dbReference>
<name>W2NY73_PHYNI</name>
<organism evidence="1">
    <name type="scientific">Phytophthora nicotianae</name>
    <name type="common">Potato buckeye rot agent</name>
    <name type="synonym">Phytophthora parasitica</name>
    <dbReference type="NCBI Taxonomy" id="4792"/>
    <lineage>
        <taxon>Eukaryota</taxon>
        <taxon>Sar</taxon>
        <taxon>Stramenopiles</taxon>
        <taxon>Oomycota</taxon>
        <taxon>Peronosporomycetes</taxon>
        <taxon>Peronosporales</taxon>
        <taxon>Peronosporaceae</taxon>
        <taxon>Phytophthora</taxon>
    </lineage>
</organism>
<reference evidence="1" key="1">
    <citation type="submission" date="2013-11" db="EMBL/GenBank/DDBJ databases">
        <title>The Genome Sequence of Phytophthora parasitica IAC_01/95.</title>
        <authorList>
            <consortium name="The Broad Institute Genomics Platform"/>
            <person name="Russ C."/>
            <person name="Tyler B."/>
            <person name="Panabieres F."/>
            <person name="Shan W."/>
            <person name="Tripathy S."/>
            <person name="Grunwald N."/>
            <person name="Machado M."/>
            <person name="Johnson C.S."/>
            <person name="Arredondo F."/>
            <person name="Hong C."/>
            <person name="Coffey M."/>
            <person name="Young S.K."/>
            <person name="Zeng Q."/>
            <person name="Gargeya S."/>
            <person name="Fitzgerald M."/>
            <person name="Abouelleil A."/>
            <person name="Alvarado L."/>
            <person name="Chapman S.B."/>
            <person name="Gainer-Dewar J."/>
            <person name="Goldberg J."/>
            <person name="Griggs A."/>
            <person name="Gujja S."/>
            <person name="Hansen M."/>
            <person name="Howarth C."/>
            <person name="Imamovic A."/>
            <person name="Ireland A."/>
            <person name="Larimer J."/>
            <person name="McCowan C."/>
            <person name="Murphy C."/>
            <person name="Pearson M."/>
            <person name="Poon T.W."/>
            <person name="Priest M."/>
            <person name="Roberts A."/>
            <person name="Saif S."/>
            <person name="Shea T."/>
            <person name="Sykes S."/>
            <person name="Wortman J."/>
            <person name="Nusbaum C."/>
            <person name="Birren B."/>
        </authorList>
    </citation>
    <scope>NUCLEOTIDE SEQUENCE [LARGE SCALE GENOMIC DNA]</scope>
    <source>
        <strain evidence="1">IAC_01/95</strain>
    </source>
</reference>
<proteinExistence type="predicted"/>
<evidence type="ECO:0000313" key="1">
    <source>
        <dbReference type="EMBL" id="ETM53521.1"/>
    </source>
</evidence>